<keyword evidence="4" id="KW-0489">Methyltransferase</keyword>
<evidence type="ECO:0000313" key="14">
    <source>
        <dbReference type="Proteomes" id="UP000193685"/>
    </source>
</evidence>
<comment type="cofactor">
    <cofactor evidence="1">
        <name>Mg(2+)</name>
        <dbReference type="ChEBI" id="CHEBI:18420"/>
    </cofactor>
</comment>
<reference evidence="13 14" key="1">
    <citation type="submission" date="2016-07" db="EMBL/GenBank/DDBJ databases">
        <title>Pervasive Adenine N6-methylation of Active Genes in Fungi.</title>
        <authorList>
            <consortium name="DOE Joint Genome Institute"/>
            <person name="Mondo S.J."/>
            <person name="Dannebaum R.O."/>
            <person name="Kuo R.C."/>
            <person name="Labutti K."/>
            <person name="Haridas S."/>
            <person name="Kuo A."/>
            <person name="Salamov A."/>
            <person name="Ahrendt S.R."/>
            <person name="Lipzen A."/>
            <person name="Sullivan W."/>
            <person name="Andreopoulos W.B."/>
            <person name="Clum A."/>
            <person name="Lindquist E."/>
            <person name="Daum C."/>
            <person name="Ramamoorthy G.K."/>
            <person name="Gryganskyi A."/>
            <person name="Culley D."/>
            <person name="Magnuson J.K."/>
            <person name="James T.Y."/>
            <person name="O'Malley M.A."/>
            <person name="Stajich J.E."/>
            <person name="Spatafora J.W."/>
            <person name="Visel A."/>
            <person name="Grigoriev I.V."/>
        </authorList>
    </citation>
    <scope>NUCLEOTIDE SEQUENCE [LARGE SCALE GENOMIC DNA]</scope>
    <source>
        <strain evidence="13 14">12-1054</strain>
    </source>
</reference>
<evidence type="ECO:0000256" key="9">
    <source>
        <dbReference type="ARBA" id="ARBA00022884"/>
    </source>
</evidence>
<dbReference type="InterPro" id="IPR029063">
    <property type="entry name" value="SAM-dependent_MTases_sf"/>
</dbReference>
<proteinExistence type="inferred from homology"/>
<sequence length="410" mass="46222">MQDGDHTDEAQQLEVRFDPPAHLQRRAAVYAHLKQHAPRTLLDIGCGEGALLAHLIKGDDQVPLEVLHGFDVDAEVLASIRLSTDDEDLRWRRLEANIFLGGVQDIGRPLLQSYDAVAAIEVLEHLDPPDIAALGQVLYKLAPRVFYVTTPNRDFNQVFERICSPAQFHRPCIPYAMRHDDHRFELSRQEFCAWAHSIIEGLPYKVSFQGIGSVGSAFAGQDWLPLFPEDTADIFGCSTQMAVFERTEHFDAVPIASASMKLVQTIVFPFSTEDGYPPTETAIKELVAYTALYFRPLYENTYAAAAEEVVTVSLLHLYEVSYALQRICRFTLHVFQTAMSKLAGQTWAGEDKLLLQVQVDSENVCYTYNTQACMQPVMEDPGEEDGAARWMQDGAKFDQNLNDRDDEWET</sequence>
<dbReference type="PANTHER" id="PTHR21404">
    <property type="entry name" value="HEN1"/>
    <property type="match status" value="1"/>
</dbReference>
<dbReference type="RefSeq" id="XP_040728498.1">
    <property type="nucleotide sequence ID" value="XM_040870864.1"/>
</dbReference>
<keyword evidence="7" id="KW-0479">Metal-binding</keyword>
<dbReference type="STRING" id="56484.A0A1Y2FVF1"/>
<dbReference type="GO" id="GO:0030422">
    <property type="term" value="P:siRNA processing"/>
    <property type="evidence" value="ECO:0007669"/>
    <property type="project" value="TreeGrafter"/>
</dbReference>
<evidence type="ECO:0000256" key="1">
    <source>
        <dbReference type="ARBA" id="ARBA00001946"/>
    </source>
</evidence>
<keyword evidence="8" id="KW-0460">Magnesium</keyword>
<dbReference type="GO" id="GO:0090486">
    <property type="term" value="F:small RNA 2'-O-methyltransferase activity"/>
    <property type="evidence" value="ECO:0007669"/>
    <property type="project" value="UniProtKB-EC"/>
</dbReference>
<dbReference type="SUPFAM" id="SSF53335">
    <property type="entry name" value="S-adenosyl-L-methionine-dependent methyltransferases"/>
    <property type="match status" value="1"/>
</dbReference>
<keyword evidence="5" id="KW-0808">Transferase</keyword>
<dbReference type="PANTHER" id="PTHR21404:SF3">
    <property type="entry name" value="SMALL RNA 2'-O-METHYLTRANSFERASE"/>
    <property type="match status" value="1"/>
</dbReference>
<dbReference type="Pfam" id="PF13489">
    <property type="entry name" value="Methyltransf_23"/>
    <property type="match status" value="1"/>
</dbReference>
<dbReference type="GO" id="GO:0005634">
    <property type="term" value="C:nucleus"/>
    <property type="evidence" value="ECO:0007669"/>
    <property type="project" value="TreeGrafter"/>
</dbReference>
<evidence type="ECO:0000256" key="5">
    <source>
        <dbReference type="ARBA" id="ARBA00022679"/>
    </source>
</evidence>
<name>A0A1Y2FVF1_PROLT</name>
<evidence type="ECO:0000256" key="12">
    <source>
        <dbReference type="ARBA" id="ARBA00048418"/>
    </source>
</evidence>
<dbReference type="CDD" id="cd02440">
    <property type="entry name" value="AdoMet_MTases"/>
    <property type="match status" value="1"/>
</dbReference>
<evidence type="ECO:0000256" key="7">
    <source>
        <dbReference type="ARBA" id="ARBA00022723"/>
    </source>
</evidence>
<keyword evidence="9" id="KW-0694">RNA-binding</keyword>
<evidence type="ECO:0000256" key="8">
    <source>
        <dbReference type="ARBA" id="ARBA00022842"/>
    </source>
</evidence>
<keyword evidence="10" id="KW-0943">RNA-mediated gene silencing</keyword>
<keyword evidence="14" id="KW-1185">Reference proteome</keyword>
<comment type="similarity">
    <text evidence="2">Belongs to the methyltransferase superfamily. HEN1 family.</text>
</comment>
<gene>
    <name evidence="13" type="ORF">BCR37DRAFT_390500</name>
</gene>
<evidence type="ECO:0000256" key="3">
    <source>
        <dbReference type="ARBA" id="ARBA00021330"/>
    </source>
</evidence>
<dbReference type="InterPro" id="IPR026610">
    <property type="entry name" value="Hen1"/>
</dbReference>
<comment type="catalytic activity">
    <reaction evidence="12">
        <text>small RNA 3'-end nucleotide + S-adenosyl-L-methionine = small RNA 3'-end 2'-O-methylnucleotide + S-adenosyl-L-homocysteine + H(+)</text>
        <dbReference type="Rhea" id="RHEA:37887"/>
        <dbReference type="Rhea" id="RHEA-COMP:10415"/>
        <dbReference type="Rhea" id="RHEA-COMP:10416"/>
        <dbReference type="ChEBI" id="CHEBI:15378"/>
        <dbReference type="ChEBI" id="CHEBI:57856"/>
        <dbReference type="ChEBI" id="CHEBI:59789"/>
        <dbReference type="ChEBI" id="CHEBI:74896"/>
        <dbReference type="ChEBI" id="CHEBI:74898"/>
        <dbReference type="EC" id="2.1.1.386"/>
    </reaction>
</comment>
<dbReference type="GO" id="GO:0001510">
    <property type="term" value="P:RNA methylation"/>
    <property type="evidence" value="ECO:0007669"/>
    <property type="project" value="InterPro"/>
</dbReference>
<comment type="caution">
    <text evidence="13">The sequence shown here is derived from an EMBL/GenBank/DDBJ whole genome shotgun (WGS) entry which is preliminary data.</text>
</comment>
<dbReference type="EMBL" id="MCFI01000001">
    <property type="protein sequence ID" value="ORY88003.1"/>
    <property type="molecule type" value="Genomic_DNA"/>
</dbReference>
<organism evidence="13 14">
    <name type="scientific">Protomyces lactucae-debilis</name>
    <dbReference type="NCBI Taxonomy" id="2754530"/>
    <lineage>
        <taxon>Eukaryota</taxon>
        <taxon>Fungi</taxon>
        <taxon>Dikarya</taxon>
        <taxon>Ascomycota</taxon>
        <taxon>Taphrinomycotina</taxon>
        <taxon>Taphrinomycetes</taxon>
        <taxon>Taphrinales</taxon>
        <taxon>Protomycetaceae</taxon>
        <taxon>Protomyces</taxon>
    </lineage>
</organism>
<dbReference type="GeneID" id="63787463"/>
<dbReference type="EC" id="2.1.1.386" evidence="11"/>
<dbReference type="OrthoDB" id="5430690at2759"/>
<dbReference type="GO" id="GO:0046872">
    <property type="term" value="F:metal ion binding"/>
    <property type="evidence" value="ECO:0007669"/>
    <property type="project" value="UniProtKB-KW"/>
</dbReference>
<dbReference type="GO" id="GO:0005737">
    <property type="term" value="C:cytoplasm"/>
    <property type="evidence" value="ECO:0007669"/>
    <property type="project" value="TreeGrafter"/>
</dbReference>
<evidence type="ECO:0000256" key="10">
    <source>
        <dbReference type="ARBA" id="ARBA00023158"/>
    </source>
</evidence>
<evidence type="ECO:0000256" key="11">
    <source>
        <dbReference type="ARBA" id="ARBA00035025"/>
    </source>
</evidence>
<protein>
    <recommendedName>
        <fullName evidence="3">Small RNA 2'-O-methyltransferase</fullName>
        <ecNumber evidence="11">2.1.1.386</ecNumber>
    </recommendedName>
</protein>
<dbReference type="AlphaFoldDB" id="A0A1Y2FVF1"/>
<evidence type="ECO:0000256" key="2">
    <source>
        <dbReference type="ARBA" id="ARBA00009026"/>
    </source>
</evidence>
<evidence type="ECO:0000313" key="13">
    <source>
        <dbReference type="EMBL" id="ORY88003.1"/>
    </source>
</evidence>
<evidence type="ECO:0000256" key="4">
    <source>
        <dbReference type="ARBA" id="ARBA00022603"/>
    </source>
</evidence>
<accession>A0A1Y2FVF1</accession>
<dbReference type="Proteomes" id="UP000193685">
    <property type="component" value="Unassembled WGS sequence"/>
</dbReference>
<dbReference type="OMA" id="VFERICS"/>
<dbReference type="Gene3D" id="3.40.50.150">
    <property type="entry name" value="Vaccinia Virus protein VP39"/>
    <property type="match status" value="1"/>
</dbReference>
<evidence type="ECO:0000256" key="6">
    <source>
        <dbReference type="ARBA" id="ARBA00022691"/>
    </source>
</evidence>
<dbReference type="GO" id="GO:0003723">
    <property type="term" value="F:RNA binding"/>
    <property type="evidence" value="ECO:0007669"/>
    <property type="project" value="UniProtKB-KW"/>
</dbReference>
<keyword evidence="6" id="KW-0949">S-adenosyl-L-methionine</keyword>